<dbReference type="Proteomes" id="UP000276741">
    <property type="component" value="Chromosome"/>
</dbReference>
<dbReference type="RefSeq" id="WP_126449029.1">
    <property type="nucleotide sequence ID" value="NZ_AP018553.1"/>
</dbReference>
<evidence type="ECO:0000313" key="4">
    <source>
        <dbReference type="Proteomes" id="UP000276741"/>
    </source>
</evidence>
<gene>
    <name evidence="3" type="ORF">GCM10007116_00600</name>
    <name evidence="2" type="ORF">HS1genome_0086</name>
</gene>
<accession>A0A348B0J5</accession>
<keyword evidence="4" id="KW-1185">Reference proteome</keyword>
<dbReference type="GeneID" id="38665575"/>
<reference evidence="3" key="1">
    <citation type="journal article" date="2014" name="Int. J. Syst. Evol. Microbiol.">
        <title>Complete genome sequence of Corynebacterium casei LMG S-19264T (=DSM 44701T), isolated from a smear-ripened cheese.</title>
        <authorList>
            <consortium name="US DOE Joint Genome Institute (JGI-PGF)"/>
            <person name="Walter F."/>
            <person name="Albersmeier A."/>
            <person name="Kalinowski J."/>
            <person name="Ruckert C."/>
        </authorList>
    </citation>
    <scope>NUCLEOTIDE SEQUENCE</scope>
    <source>
        <strain evidence="3">JCM 31740</strain>
    </source>
</reference>
<evidence type="ECO:0000259" key="1">
    <source>
        <dbReference type="PROSITE" id="PS51707"/>
    </source>
</evidence>
<reference evidence="3" key="4">
    <citation type="submission" date="2020-09" db="EMBL/GenBank/DDBJ databases">
        <authorList>
            <person name="Sun Q."/>
            <person name="Ohkuma M."/>
        </authorList>
    </citation>
    <scope>NUCLEOTIDE SEQUENCE</scope>
    <source>
        <strain evidence="3">JCM 31740</strain>
    </source>
</reference>
<dbReference type="SMART" id="SM01118">
    <property type="entry name" value="CYTH"/>
    <property type="match status" value="1"/>
</dbReference>
<protein>
    <submittedName>
        <fullName evidence="2">CYTH domain-containing protein</fullName>
    </submittedName>
</protein>
<dbReference type="SUPFAM" id="SSF55154">
    <property type="entry name" value="CYTH-like phosphatases"/>
    <property type="match status" value="1"/>
</dbReference>
<dbReference type="InterPro" id="IPR023577">
    <property type="entry name" value="CYTH_domain"/>
</dbReference>
<dbReference type="Proteomes" id="UP000616143">
    <property type="component" value="Unassembled WGS sequence"/>
</dbReference>
<dbReference type="Gene3D" id="2.40.320.10">
    <property type="entry name" value="Hypothetical Protein Pfu-838710-001"/>
    <property type="match status" value="1"/>
</dbReference>
<dbReference type="AlphaFoldDB" id="A0A348B0J5"/>
<reference evidence="2" key="3">
    <citation type="journal article" date="2019" name="BMC Res. Notes">
        <title>Complete genome sequence of the Sulfodiicoccus acidiphilus strain HS-1T, the first crenarchaeon that lacks polB3, isolated from an acidic hot spring in Ohwaku-dani, Hakone, Japan.</title>
        <authorList>
            <person name="Sakai H.D."/>
            <person name="Kurosawa N."/>
        </authorList>
    </citation>
    <scope>NUCLEOTIDE SEQUENCE</scope>
    <source>
        <strain evidence="2">HS-1</strain>
    </source>
</reference>
<dbReference type="Pfam" id="PF01928">
    <property type="entry name" value="CYTH"/>
    <property type="match status" value="1"/>
</dbReference>
<evidence type="ECO:0000313" key="3">
    <source>
        <dbReference type="EMBL" id="GGT86531.1"/>
    </source>
</evidence>
<dbReference type="KEGG" id="sacd:HS1genome_0086"/>
<proteinExistence type="predicted"/>
<sequence>MPNVIEREIKIRILSPPLRLLRESLRAVAVYIGAEEQLDYYFDNEHRQLTSSDRALRLRISNARTELTYKGPKENSLVKSRLEATTAVSDAKAIVTILESIGYRPILKVRKFRENYSYEGATVSLDEVEGLGEFLEIEQNDINEEELLTLTNKLITVLNIKGAREKRSYAELMASMASDGLSFE</sequence>
<evidence type="ECO:0000313" key="2">
    <source>
        <dbReference type="EMBL" id="BBD71697.1"/>
    </source>
</evidence>
<feature type="domain" description="CYTH" evidence="1">
    <location>
        <begin position="6"/>
        <end position="175"/>
    </location>
</feature>
<reference evidence="4" key="2">
    <citation type="submission" date="2018-04" db="EMBL/GenBank/DDBJ databases">
        <title>Complete genome sequence of Sulfodiicoccus acidiphilus strain HS-1.</title>
        <authorList>
            <person name="Sakai H.D."/>
            <person name="Kurosawa N."/>
        </authorList>
    </citation>
    <scope>NUCLEOTIDE SEQUENCE [LARGE SCALE GENOMIC DNA]</scope>
    <source>
        <strain evidence="4">HS-1</strain>
    </source>
</reference>
<dbReference type="InterPro" id="IPR033469">
    <property type="entry name" value="CYTH-like_dom_sf"/>
</dbReference>
<dbReference type="PANTHER" id="PTHR21028:SF2">
    <property type="entry name" value="CYTH DOMAIN-CONTAINING PROTEIN"/>
    <property type="match status" value="1"/>
</dbReference>
<dbReference type="CDD" id="cd07890">
    <property type="entry name" value="CYTH-like_AC_IV-like"/>
    <property type="match status" value="1"/>
</dbReference>
<dbReference type="NCBIfam" id="TIGR00318">
    <property type="entry name" value="cyaB"/>
    <property type="match status" value="1"/>
</dbReference>
<dbReference type="InterPro" id="IPR008173">
    <property type="entry name" value="Adenylyl_cyclase_CyaB"/>
</dbReference>
<dbReference type="PANTHER" id="PTHR21028">
    <property type="entry name" value="SI:CH211-156B7.4"/>
    <property type="match status" value="1"/>
</dbReference>
<dbReference type="OrthoDB" id="46040at2157"/>
<name>A0A348B0J5_9CREN</name>
<dbReference type="PROSITE" id="PS51707">
    <property type="entry name" value="CYTH"/>
    <property type="match status" value="1"/>
</dbReference>
<dbReference type="EMBL" id="AP018553">
    <property type="protein sequence ID" value="BBD71697.1"/>
    <property type="molecule type" value="Genomic_DNA"/>
</dbReference>
<dbReference type="EMBL" id="BMQS01000001">
    <property type="protein sequence ID" value="GGT86531.1"/>
    <property type="molecule type" value="Genomic_DNA"/>
</dbReference>
<organism evidence="2 4">
    <name type="scientific">Sulfodiicoccus acidiphilus</name>
    <dbReference type="NCBI Taxonomy" id="1670455"/>
    <lineage>
        <taxon>Archaea</taxon>
        <taxon>Thermoproteota</taxon>
        <taxon>Thermoprotei</taxon>
        <taxon>Sulfolobales</taxon>
        <taxon>Sulfolobaceae</taxon>
        <taxon>Sulfodiicoccus</taxon>
    </lineage>
</organism>